<proteinExistence type="predicted"/>
<evidence type="ECO:0000256" key="1">
    <source>
        <dbReference type="SAM" id="MobiDB-lite"/>
    </source>
</evidence>
<dbReference type="Gramene" id="ERN01675">
    <property type="protein sequence ID" value="ERN01675"/>
    <property type="gene ID" value="AMTR_s00090p00141730"/>
</dbReference>
<reference evidence="3" key="1">
    <citation type="journal article" date="2013" name="Science">
        <title>The Amborella genome and the evolution of flowering plants.</title>
        <authorList>
            <consortium name="Amborella Genome Project"/>
        </authorList>
    </citation>
    <scope>NUCLEOTIDE SEQUENCE [LARGE SCALE GENOMIC DNA]</scope>
</reference>
<dbReference type="EMBL" id="KI394757">
    <property type="protein sequence ID" value="ERN01675.1"/>
    <property type="molecule type" value="Genomic_DNA"/>
</dbReference>
<keyword evidence="3" id="KW-1185">Reference proteome</keyword>
<dbReference type="HOGENOM" id="CLU_2708159_0_0_1"/>
<accession>W1P411</accession>
<dbReference type="Proteomes" id="UP000017836">
    <property type="component" value="Unassembled WGS sequence"/>
</dbReference>
<feature type="compositionally biased region" description="Acidic residues" evidence="1">
    <location>
        <begin position="31"/>
        <end position="56"/>
    </location>
</feature>
<gene>
    <name evidence="2" type="ORF">AMTR_s00090p00141730</name>
</gene>
<dbReference type="AlphaFoldDB" id="W1P411"/>
<organism evidence="2 3">
    <name type="scientific">Amborella trichopoda</name>
    <dbReference type="NCBI Taxonomy" id="13333"/>
    <lineage>
        <taxon>Eukaryota</taxon>
        <taxon>Viridiplantae</taxon>
        <taxon>Streptophyta</taxon>
        <taxon>Embryophyta</taxon>
        <taxon>Tracheophyta</taxon>
        <taxon>Spermatophyta</taxon>
        <taxon>Magnoliopsida</taxon>
        <taxon>Amborellales</taxon>
        <taxon>Amborellaceae</taxon>
        <taxon>Amborella</taxon>
    </lineage>
</organism>
<evidence type="ECO:0000313" key="3">
    <source>
        <dbReference type="Proteomes" id="UP000017836"/>
    </source>
</evidence>
<name>W1P411_AMBTC</name>
<feature type="region of interest" description="Disordered" evidence="1">
    <location>
        <begin position="26"/>
        <end position="73"/>
    </location>
</feature>
<sequence length="73" mass="8082">MESSSLLHSVEDECPLWIQELVKTQSKVTVTDEDGSDEGESLENQESEEGSPESDEAFSGRSSEQDDEMDPDD</sequence>
<evidence type="ECO:0000313" key="2">
    <source>
        <dbReference type="EMBL" id="ERN01675.1"/>
    </source>
</evidence>
<protein>
    <submittedName>
        <fullName evidence="2">Uncharacterized protein</fullName>
    </submittedName>
</protein>